<keyword evidence="3 10" id="KW-1134">Transmembrane beta strand</keyword>
<feature type="chain" id="PRO_5033106837" description="Porin" evidence="10">
    <location>
        <begin position="23"/>
        <end position="396"/>
    </location>
</feature>
<evidence type="ECO:0000256" key="7">
    <source>
        <dbReference type="ARBA" id="ARBA00023114"/>
    </source>
</evidence>
<keyword evidence="2 10" id="KW-0813">Transport</keyword>
<name>A0A838B7X9_9HYPH</name>
<keyword evidence="4 10" id="KW-0812">Transmembrane</keyword>
<proteinExistence type="inferred from homology"/>
<evidence type="ECO:0000256" key="9">
    <source>
        <dbReference type="ARBA" id="ARBA00023237"/>
    </source>
</evidence>
<evidence type="ECO:0000256" key="5">
    <source>
        <dbReference type="ARBA" id="ARBA00022729"/>
    </source>
</evidence>
<evidence type="ECO:0000256" key="8">
    <source>
        <dbReference type="ARBA" id="ARBA00023136"/>
    </source>
</evidence>
<dbReference type="GO" id="GO:0006811">
    <property type="term" value="P:monoatomic ion transport"/>
    <property type="evidence" value="ECO:0007669"/>
    <property type="project" value="UniProtKB-KW"/>
</dbReference>
<reference evidence="11 12" key="1">
    <citation type="submission" date="2020-07" db="EMBL/GenBank/DDBJ databases">
        <title>Definition of the novel symbiovar canariense within Mesorhizobium novociceri, a new species of genus Mesorhizobium nodulating Cicer canariense in the Caldera de Taburiente National Park (La Palma, Canary Islands).</title>
        <authorList>
            <person name="Leon-Barrios M."/>
            <person name="Perez-Yepez J."/>
            <person name="Flores-Felix J.D."/>
            <person name="Ramirez-Baena M.H."/>
            <person name="Pulido-Suarez L."/>
            <person name="Igual J.M."/>
            <person name="Velazquez E."/>
            <person name="Peix A."/>
        </authorList>
    </citation>
    <scope>NUCLEOTIDE SEQUENCE [LARGE SCALE GENOMIC DNA]</scope>
    <source>
        <strain evidence="11 12">CCANP35</strain>
    </source>
</reference>
<keyword evidence="5 10" id="KW-0732">Signal</keyword>
<evidence type="ECO:0000313" key="12">
    <source>
        <dbReference type="Proteomes" id="UP000558284"/>
    </source>
</evidence>
<comment type="domain">
    <text evidence="10">Consists of 16-stranded beta-barrel sheets, with large surface-exposed loops, that form a transmembrane pore at the center of each barrel. The pore is partially ocluded by a peptide loop that folds into the pore lumen.</text>
</comment>
<comment type="caution">
    <text evidence="11">The sequence shown here is derived from an EMBL/GenBank/DDBJ whole genome shotgun (WGS) entry which is preliminary data.</text>
</comment>
<keyword evidence="6 10" id="KW-0406">Ion transport</keyword>
<comment type="similarity">
    <text evidence="1 10">Belongs to the alphaproteobacteria porin family.</text>
</comment>
<evidence type="ECO:0000256" key="1">
    <source>
        <dbReference type="ARBA" id="ARBA00009521"/>
    </source>
</evidence>
<dbReference type="RefSeq" id="WP_181058943.1">
    <property type="nucleotide sequence ID" value="NZ_JACDTY010000008.1"/>
</dbReference>
<dbReference type="InterPro" id="IPR003684">
    <property type="entry name" value="Porin_alphabac"/>
</dbReference>
<dbReference type="EMBL" id="JACDTY010000008">
    <property type="protein sequence ID" value="MBA1142081.1"/>
    <property type="molecule type" value="Genomic_DNA"/>
</dbReference>
<accession>A0A838B7X9</accession>
<dbReference type="SUPFAM" id="SSF56935">
    <property type="entry name" value="Porins"/>
    <property type="match status" value="1"/>
</dbReference>
<evidence type="ECO:0000256" key="3">
    <source>
        <dbReference type="ARBA" id="ARBA00022452"/>
    </source>
</evidence>
<evidence type="ECO:0000256" key="2">
    <source>
        <dbReference type="ARBA" id="ARBA00022448"/>
    </source>
</evidence>
<comment type="subcellular location">
    <subcellularLocation>
        <location evidence="10">Cell outer membrane</location>
        <topology evidence="10">Multi-pass membrane protein</topology>
    </subcellularLocation>
</comment>
<evidence type="ECO:0000256" key="10">
    <source>
        <dbReference type="RuleBase" id="RU364005"/>
    </source>
</evidence>
<dbReference type="Proteomes" id="UP000558284">
    <property type="component" value="Unassembled WGS sequence"/>
</dbReference>
<keyword evidence="12" id="KW-1185">Reference proteome</keyword>
<evidence type="ECO:0000256" key="4">
    <source>
        <dbReference type="ARBA" id="ARBA00022692"/>
    </source>
</evidence>
<dbReference type="Pfam" id="PF02530">
    <property type="entry name" value="Porin_2"/>
    <property type="match status" value="1"/>
</dbReference>
<protein>
    <recommendedName>
        <fullName evidence="10">Porin</fullName>
    </recommendedName>
</protein>
<dbReference type="GO" id="GO:0015288">
    <property type="term" value="F:porin activity"/>
    <property type="evidence" value="ECO:0007669"/>
    <property type="project" value="UniProtKB-KW"/>
</dbReference>
<evidence type="ECO:0000313" key="11">
    <source>
        <dbReference type="EMBL" id="MBA1142081.1"/>
    </source>
</evidence>
<organism evidence="11 12">
    <name type="scientific">Mesorhizobium neociceri</name>
    <dbReference type="NCBI Taxonomy" id="1307853"/>
    <lineage>
        <taxon>Bacteria</taxon>
        <taxon>Pseudomonadati</taxon>
        <taxon>Pseudomonadota</taxon>
        <taxon>Alphaproteobacteria</taxon>
        <taxon>Hyphomicrobiales</taxon>
        <taxon>Phyllobacteriaceae</taxon>
        <taxon>Mesorhizobium</taxon>
    </lineage>
</organism>
<feature type="signal peptide" evidence="10">
    <location>
        <begin position="1"/>
        <end position="22"/>
    </location>
</feature>
<dbReference type="GO" id="GO:0046930">
    <property type="term" value="C:pore complex"/>
    <property type="evidence" value="ECO:0007669"/>
    <property type="project" value="UniProtKB-KW"/>
</dbReference>
<dbReference type="GO" id="GO:0009279">
    <property type="term" value="C:cell outer membrane"/>
    <property type="evidence" value="ECO:0007669"/>
    <property type="project" value="UniProtKB-SubCell"/>
</dbReference>
<keyword evidence="7 10" id="KW-0626">Porin</keyword>
<keyword evidence="9 10" id="KW-0998">Cell outer membrane</keyword>
<evidence type="ECO:0000256" key="6">
    <source>
        <dbReference type="ARBA" id="ARBA00023065"/>
    </source>
</evidence>
<sequence length="396" mass="42100">MNIKSLLLGSAAALIAVSGARAADAVVVAEPEPAEYVKICDVYGSGYFYIPGTETCLRIGGYIRYDIGGGDVGSFDGATSTDTEDGGSNDTWFKHARFALKTWTGQETELGTLKTYTETRFNFQNNNRDSGALGDVNAAGNGDTVSLNFAWIQLGGLRVGKDESAYNTFIGYAGNVIQDTLVPYGDFDTNVIQYYFDAGNGFSAVISLEEGAGGGTPGSYGVGTIDSYVPHVVGGVKYTQGWGAITGVIAYDSNYEEVAGKVRLDITPMQNLSLFIMGGYGTDDNLTDPTYNFPAGGRGFYKPWDGNWAVWGGGTYTINEKTSFNAQVSYDEGENLGIAANIAYDIVPGLTITAEVDYVNAGKIGDPDTLGSNHNWTGITDGDDAIGGMLRFQRSF</sequence>
<gene>
    <name evidence="11" type="ORF">H0241_17685</name>
</gene>
<comment type="function">
    <text evidence="10">Forms passive diffusion pores that allow small molecular weight hydrophilic materials across the outer membrane.</text>
</comment>
<keyword evidence="8 10" id="KW-0472">Membrane</keyword>
<dbReference type="AlphaFoldDB" id="A0A838B7X9"/>